<keyword evidence="5" id="KW-1185">Reference proteome</keyword>
<dbReference type="AlphaFoldDB" id="A0A5S9PZT4"/>
<evidence type="ECO:0000313" key="4">
    <source>
        <dbReference type="EMBL" id="CAA0110031.1"/>
    </source>
</evidence>
<dbReference type="Gene3D" id="3.40.50.1820">
    <property type="entry name" value="alpha/beta hydrolase"/>
    <property type="match status" value="1"/>
</dbReference>
<dbReference type="EMBL" id="CACSIM010000004">
    <property type="protein sequence ID" value="CAA0110031.1"/>
    <property type="molecule type" value="Genomic_DNA"/>
</dbReference>
<evidence type="ECO:0000259" key="2">
    <source>
        <dbReference type="Pfam" id="PF02129"/>
    </source>
</evidence>
<evidence type="ECO:0000256" key="1">
    <source>
        <dbReference type="SAM" id="SignalP"/>
    </source>
</evidence>
<feature type="domain" description="Xaa-Pro dipeptidyl-peptidase-like" evidence="2">
    <location>
        <begin position="58"/>
        <end position="211"/>
    </location>
</feature>
<dbReference type="SUPFAM" id="SSF53474">
    <property type="entry name" value="alpha/beta-Hydrolases"/>
    <property type="match status" value="1"/>
</dbReference>
<proteinExistence type="predicted"/>
<evidence type="ECO:0000313" key="6">
    <source>
        <dbReference type="Proteomes" id="UP000439591"/>
    </source>
</evidence>
<accession>A0A5S9PZT4</accession>
<name>A0A5S9PZT4_9GAMM</name>
<sequence>MILFSRLLTIVATLVIPLTLTACGGSSSSSNSSSAPNSGQAEVKNYFDQTLTGFDDETIAFTVYIPENPQGESVPLIIHSHGFGLSRAKNFENPDPIESFLTNDISGDVARRAWLENGYYVISFDQRGFGETSGNITVMDPDIDCRNVSQMIDWAEQNLINLKFDGDDPLIGSIGLSYGGGFQTVCSSVDKRFDAIVPLATWSHLPYSLYANSTPKNIWLDILSIASMGKLEPYLFEAIIGATTTGEIQPETVTRLAGHSPLSFCNGERSDGRTLSTADALFIQGSNDVLFNINEAVENYECWKAQGNESHLFIQRDGHILPTLQTAGRQILFGTDDTLYCGEKTYRTDDLALDFLASKLTGTTGMIIPDICFSLADQQLGVTSSNIQRGGILSDVEESQIIPGGLSNVIDLLTSLPLQTVLSTLSSLPIEASTTLIEVLTASADPSSLVNYLDDIINLLPNELLSQLVAKGKFIPLQTATESGLLAGIPLAMLNVEGGNGDDNLLFIGLGKQSVNGGDASLINEQVLPIRGSGLLTEEMIGVSTSIASGDVLGLMVYGFHPYFTHLASLTQAPLPVTISGTIDLPLTTTNE</sequence>
<reference evidence="5 6" key="1">
    <citation type="submission" date="2019-11" db="EMBL/GenBank/DDBJ databases">
        <authorList>
            <person name="Holert J."/>
        </authorList>
    </citation>
    <scope>NUCLEOTIDE SEQUENCE [LARGE SCALE GENOMIC DNA]</scope>
    <source>
        <strain evidence="4">BC3_2A</strain>
        <strain evidence="3">SB11_1A</strain>
    </source>
</reference>
<dbReference type="RefSeq" id="WP_159268887.1">
    <property type="nucleotide sequence ID" value="NZ_CACSIK010000001.1"/>
</dbReference>
<dbReference type="Proteomes" id="UP000439591">
    <property type="component" value="Unassembled WGS sequence"/>
</dbReference>
<gene>
    <name evidence="3" type="ORF">IHBHHGIJ_02334</name>
    <name evidence="4" type="ORF">KFEGEMFD_02521</name>
</gene>
<evidence type="ECO:0000313" key="5">
    <source>
        <dbReference type="Proteomes" id="UP000435877"/>
    </source>
</evidence>
<dbReference type="PROSITE" id="PS51257">
    <property type="entry name" value="PROKAR_LIPOPROTEIN"/>
    <property type="match status" value="1"/>
</dbReference>
<dbReference type="InterPro" id="IPR000383">
    <property type="entry name" value="Xaa-Pro-like_dom"/>
</dbReference>
<dbReference type="OrthoDB" id="9804819at2"/>
<dbReference type="EMBL" id="CACSIK010000001">
    <property type="protein sequence ID" value="CAA0092654.1"/>
    <property type="molecule type" value="Genomic_DNA"/>
</dbReference>
<evidence type="ECO:0000313" key="3">
    <source>
        <dbReference type="EMBL" id="CAA0092654.1"/>
    </source>
</evidence>
<dbReference type="Pfam" id="PF02129">
    <property type="entry name" value="Peptidase_S15"/>
    <property type="match status" value="1"/>
</dbReference>
<feature type="chain" id="PRO_5036150538" description="Xaa-Pro dipeptidyl-peptidase-like domain-containing protein" evidence="1">
    <location>
        <begin position="23"/>
        <end position="592"/>
    </location>
</feature>
<dbReference type="InterPro" id="IPR029058">
    <property type="entry name" value="AB_hydrolase_fold"/>
</dbReference>
<dbReference type="Proteomes" id="UP000435877">
    <property type="component" value="Unassembled WGS sequence"/>
</dbReference>
<feature type="signal peptide" evidence="1">
    <location>
        <begin position="1"/>
        <end position="22"/>
    </location>
</feature>
<organism evidence="4 6">
    <name type="scientific">Zhongshania aliphaticivorans</name>
    <dbReference type="NCBI Taxonomy" id="1470434"/>
    <lineage>
        <taxon>Bacteria</taxon>
        <taxon>Pseudomonadati</taxon>
        <taxon>Pseudomonadota</taxon>
        <taxon>Gammaproteobacteria</taxon>
        <taxon>Cellvibrionales</taxon>
        <taxon>Spongiibacteraceae</taxon>
        <taxon>Zhongshania</taxon>
    </lineage>
</organism>
<protein>
    <recommendedName>
        <fullName evidence="2">Xaa-Pro dipeptidyl-peptidase-like domain-containing protein</fullName>
    </recommendedName>
</protein>
<dbReference type="GO" id="GO:0016787">
    <property type="term" value="F:hydrolase activity"/>
    <property type="evidence" value="ECO:0007669"/>
    <property type="project" value="InterPro"/>
</dbReference>
<keyword evidence="1" id="KW-0732">Signal</keyword>